<dbReference type="PANTHER" id="PTHR43084:SF1">
    <property type="entry name" value="PERSULFIDE DIOXYGENASE ETHE1, MITOCHONDRIAL"/>
    <property type="match status" value="1"/>
</dbReference>
<dbReference type="InterPro" id="IPR001279">
    <property type="entry name" value="Metallo-B-lactamas"/>
</dbReference>
<dbReference type="SUPFAM" id="SSF52821">
    <property type="entry name" value="Rhodanese/Cell cycle control phosphatase"/>
    <property type="match status" value="2"/>
</dbReference>
<dbReference type="CDD" id="cd00158">
    <property type="entry name" value="RHOD"/>
    <property type="match status" value="2"/>
</dbReference>
<dbReference type="SMART" id="SM00849">
    <property type="entry name" value="Lactamase_B"/>
    <property type="match status" value="1"/>
</dbReference>
<dbReference type="EMBL" id="BMOB01000001">
    <property type="protein sequence ID" value="GGI78350.1"/>
    <property type="molecule type" value="Genomic_DNA"/>
</dbReference>
<dbReference type="InterPro" id="IPR001763">
    <property type="entry name" value="Rhodanese-like_dom"/>
</dbReference>
<dbReference type="Pfam" id="PF00753">
    <property type="entry name" value="Lactamase_B"/>
    <property type="match status" value="1"/>
</dbReference>
<protein>
    <submittedName>
        <fullName evidence="3">MBL fold hydrolase</fullName>
    </submittedName>
</protein>
<dbReference type="Gene3D" id="3.40.250.10">
    <property type="entry name" value="Rhodanese-like domain"/>
    <property type="match status" value="2"/>
</dbReference>
<comment type="caution">
    <text evidence="3">The sequence shown here is derived from an EMBL/GenBank/DDBJ whole genome shotgun (WGS) entry which is preliminary data.</text>
</comment>
<dbReference type="FunFam" id="3.60.15.10:FF:000030">
    <property type="entry name" value="Metallo-beta-lactamase family protein"/>
    <property type="match status" value="1"/>
</dbReference>
<evidence type="ECO:0000259" key="2">
    <source>
        <dbReference type="PROSITE" id="PS50206"/>
    </source>
</evidence>
<dbReference type="GO" id="GO:0070813">
    <property type="term" value="P:hydrogen sulfide metabolic process"/>
    <property type="evidence" value="ECO:0007669"/>
    <property type="project" value="TreeGrafter"/>
</dbReference>
<keyword evidence="3" id="KW-0378">Hydrolase</keyword>
<dbReference type="OrthoDB" id="9784009at2"/>
<dbReference type="GO" id="GO:0050313">
    <property type="term" value="F:sulfur dioxygenase activity"/>
    <property type="evidence" value="ECO:0007669"/>
    <property type="project" value="InterPro"/>
</dbReference>
<dbReference type="RefSeq" id="WP_131775609.1">
    <property type="nucleotide sequence ID" value="NZ_BMOB01000001.1"/>
</dbReference>
<proteinExistence type="predicted"/>
<gene>
    <name evidence="3" type="ORF">GCM10007966_03790</name>
</gene>
<dbReference type="InterPro" id="IPR036866">
    <property type="entry name" value="RibonucZ/Hydroxyglut_hydro"/>
</dbReference>
<dbReference type="CDD" id="cd07724">
    <property type="entry name" value="POD-like_MBL-fold"/>
    <property type="match status" value="1"/>
</dbReference>
<feature type="domain" description="Rhodanese" evidence="2">
    <location>
        <begin position="259"/>
        <end position="348"/>
    </location>
</feature>
<dbReference type="InterPro" id="IPR051682">
    <property type="entry name" value="Mito_Persulfide_Diox"/>
</dbReference>
<dbReference type="PANTHER" id="PTHR43084">
    <property type="entry name" value="PERSULFIDE DIOXYGENASE ETHE1"/>
    <property type="match status" value="1"/>
</dbReference>
<dbReference type="InterPro" id="IPR036873">
    <property type="entry name" value="Rhodanese-like_dom_sf"/>
</dbReference>
<evidence type="ECO:0000313" key="4">
    <source>
        <dbReference type="Proteomes" id="UP000630149"/>
    </source>
</evidence>
<dbReference type="GO" id="GO:0006749">
    <property type="term" value="P:glutathione metabolic process"/>
    <property type="evidence" value="ECO:0007669"/>
    <property type="project" value="InterPro"/>
</dbReference>
<keyword evidence="1" id="KW-0479">Metal-binding</keyword>
<name>A0A917JNT6_9GAMM</name>
<dbReference type="Pfam" id="PF00581">
    <property type="entry name" value="Rhodanese"/>
    <property type="match status" value="2"/>
</dbReference>
<sequence>MFIEQFYDEGLAHLSYMIGDEDKAIVIDPHQDVGDYLDLALRKQVRITHIFETHRNEDYVIGSRSLAEQTNAKIYHGNQLNFKYGNSVKENDEFQFSNILIKILETPGHTPESISLVLYNTTSSDSPFAVFTGDVLFVGAVGRTDLWKSRKEAAGFLYDSIYQKLLPLGDHVLIYPAHGAGSVCGEGMGEHNFSTIGYEKSYNKSLQNLSKEEFIKDQYQRQFDHPPYFEEMEKRNLQGPEILKTIPHPSRLNVDDIANNKSAQLVDVRSPEAYAGVSIPNSIAIPHDMISKFAGWFLNYEKDIILIAENEEDMESAVVQLIRLGYTRIKGWLPSIHAWEITGKEYWHFPVVHVQEIKKRLQNNKQFILLDVRSDNEWNEEHLPGSKHIYIGDLPEHIKQLPQDSFITTFCGSGRRATIAASLLKQRNFKQVEICFGSMAACKAIGCETE</sequence>
<dbReference type="InterPro" id="IPR044528">
    <property type="entry name" value="POD-like_MBL-fold"/>
</dbReference>
<feature type="domain" description="Rhodanese" evidence="2">
    <location>
        <begin position="363"/>
        <end position="450"/>
    </location>
</feature>
<dbReference type="SUPFAM" id="SSF56281">
    <property type="entry name" value="Metallo-hydrolase/oxidoreductase"/>
    <property type="match status" value="1"/>
</dbReference>
<dbReference type="GO" id="GO:0016787">
    <property type="term" value="F:hydrolase activity"/>
    <property type="evidence" value="ECO:0007669"/>
    <property type="project" value="UniProtKB-KW"/>
</dbReference>
<reference evidence="3" key="2">
    <citation type="submission" date="2020-09" db="EMBL/GenBank/DDBJ databases">
        <authorList>
            <person name="Sun Q."/>
            <person name="Ohkuma M."/>
        </authorList>
    </citation>
    <scope>NUCLEOTIDE SEQUENCE</scope>
    <source>
        <strain evidence="3">JCM 13919</strain>
    </source>
</reference>
<organism evidence="3 4">
    <name type="scientific">Legionella impletisoli</name>
    <dbReference type="NCBI Taxonomy" id="343510"/>
    <lineage>
        <taxon>Bacteria</taxon>
        <taxon>Pseudomonadati</taxon>
        <taxon>Pseudomonadota</taxon>
        <taxon>Gammaproteobacteria</taxon>
        <taxon>Legionellales</taxon>
        <taxon>Legionellaceae</taxon>
        <taxon>Legionella</taxon>
    </lineage>
</organism>
<keyword evidence="4" id="KW-1185">Reference proteome</keyword>
<accession>A0A917JNT6</accession>
<dbReference type="AlphaFoldDB" id="A0A917JNT6"/>
<dbReference type="SMART" id="SM00450">
    <property type="entry name" value="RHOD"/>
    <property type="match status" value="2"/>
</dbReference>
<dbReference type="Gene3D" id="3.60.15.10">
    <property type="entry name" value="Ribonuclease Z/Hydroxyacylglutathione hydrolase-like"/>
    <property type="match status" value="1"/>
</dbReference>
<dbReference type="PROSITE" id="PS50206">
    <property type="entry name" value="RHODANESE_3"/>
    <property type="match status" value="2"/>
</dbReference>
<dbReference type="Proteomes" id="UP000630149">
    <property type="component" value="Unassembled WGS sequence"/>
</dbReference>
<dbReference type="GO" id="GO:0046872">
    <property type="term" value="F:metal ion binding"/>
    <property type="evidence" value="ECO:0007669"/>
    <property type="project" value="UniProtKB-KW"/>
</dbReference>
<evidence type="ECO:0000313" key="3">
    <source>
        <dbReference type="EMBL" id="GGI78350.1"/>
    </source>
</evidence>
<evidence type="ECO:0000256" key="1">
    <source>
        <dbReference type="ARBA" id="ARBA00022723"/>
    </source>
</evidence>
<reference evidence="3" key="1">
    <citation type="journal article" date="2014" name="Int. J. Syst. Evol. Microbiol.">
        <title>Complete genome sequence of Corynebacterium casei LMG S-19264T (=DSM 44701T), isolated from a smear-ripened cheese.</title>
        <authorList>
            <consortium name="US DOE Joint Genome Institute (JGI-PGF)"/>
            <person name="Walter F."/>
            <person name="Albersmeier A."/>
            <person name="Kalinowski J."/>
            <person name="Ruckert C."/>
        </authorList>
    </citation>
    <scope>NUCLEOTIDE SEQUENCE</scope>
    <source>
        <strain evidence="3">JCM 13919</strain>
    </source>
</reference>